<dbReference type="GO" id="GO:0012505">
    <property type="term" value="C:endomembrane system"/>
    <property type="evidence" value="ECO:0007669"/>
    <property type="project" value="TreeGrafter"/>
</dbReference>
<evidence type="ECO:0000256" key="6">
    <source>
        <dbReference type="SAM" id="MobiDB-lite"/>
    </source>
</evidence>
<organism evidence="8 9">
    <name type="scientific">Canna indica</name>
    <name type="common">Indian-shot</name>
    <dbReference type="NCBI Taxonomy" id="4628"/>
    <lineage>
        <taxon>Eukaryota</taxon>
        <taxon>Viridiplantae</taxon>
        <taxon>Streptophyta</taxon>
        <taxon>Embryophyta</taxon>
        <taxon>Tracheophyta</taxon>
        <taxon>Spermatophyta</taxon>
        <taxon>Magnoliopsida</taxon>
        <taxon>Liliopsida</taxon>
        <taxon>Zingiberales</taxon>
        <taxon>Cannaceae</taxon>
        <taxon>Canna</taxon>
    </lineage>
</organism>
<keyword evidence="5 7" id="KW-0472">Membrane</keyword>
<evidence type="ECO:0000313" key="9">
    <source>
        <dbReference type="Proteomes" id="UP001327560"/>
    </source>
</evidence>
<dbReference type="GO" id="GO:0016020">
    <property type="term" value="C:membrane"/>
    <property type="evidence" value="ECO:0007669"/>
    <property type="project" value="UniProtKB-SubCell"/>
</dbReference>
<evidence type="ECO:0000256" key="3">
    <source>
        <dbReference type="ARBA" id="ARBA00022692"/>
    </source>
</evidence>
<reference evidence="8 9" key="1">
    <citation type="submission" date="2023-10" db="EMBL/GenBank/DDBJ databases">
        <title>Chromosome-scale genome assembly provides insights into flower coloration mechanisms of Canna indica.</title>
        <authorList>
            <person name="Li C."/>
        </authorList>
    </citation>
    <scope>NUCLEOTIDE SEQUENCE [LARGE SCALE GENOMIC DNA]</scope>
    <source>
        <tissue evidence="8">Flower</tissue>
    </source>
</reference>
<keyword evidence="3 7" id="KW-0812">Transmembrane</keyword>
<proteinExistence type="inferred from homology"/>
<evidence type="ECO:0008006" key="10">
    <source>
        <dbReference type="Google" id="ProtNLM"/>
    </source>
</evidence>
<dbReference type="InterPro" id="IPR029454">
    <property type="entry name" value="ODR-4-like"/>
</dbReference>
<dbReference type="Pfam" id="PF14778">
    <property type="entry name" value="ODR4-like"/>
    <property type="match status" value="1"/>
</dbReference>
<feature type="transmembrane region" description="Helical" evidence="7">
    <location>
        <begin position="468"/>
        <end position="489"/>
    </location>
</feature>
<dbReference type="AlphaFoldDB" id="A0AAQ3JUS2"/>
<evidence type="ECO:0000256" key="7">
    <source>
        <dbReference type="SAM" id="Phobius"/>
    </source>
</evidence>
<gene>
    <name evidence="8" type="ORF">Cni_G03555</name>
</gene>
<evidence type="ECO:0000256" key="5">
    <source>
        <dbReference type="ARBA" id="ARBA00023136"/>
    </source>
</evidence>
<name>A0AAQ3JUS2_9LILI</name>
<keyword evidence="9" id="KW-1185">Reference proteome</keyword>
<keyword evidence="4 7" id="KW-1133">Transmembrane helix</keyword>
<evidence type="ECO:0000256" key="2">
    <source>
        <dbReference type="ARBA" id="ARBA00010131"/>
    </source>
</evidence>
<evidence type="ECO:0000256" key="1">
    <source>
        <dbReference type="ARBA" id="ARBA00004370"/>
    </source>
</evidence>
<dbReference type="PANTHER" id="PTHR33966">
    <property type="entry name" value="PROTEIN ODR-4 HOMOLOG"/>
    <property type="match status" value="1"/>
</dbReference>
<evidence type="ECO:0000313" key="8">
    <source>
        <dbReference type="EMBL" id="WOK94850.1"/>
    </source>
</evidence>
<dbReference type="PANTHER" id="PTHR33966:SF1">
    <property type="entry name" value="PROTEIN ODR-4 HOMOLOG"/>
    <property type="match status" value="1"/>
</dbReference>
<dbReference type="EMBL" id="CP136890">
    <property type="protein sequence ID" value="WOK94850.1"/>
    <property type="molecule type" value="Genomic_DNA"/>
</dbReference>
<comment type="subcellular location">
    <subcellularLocation>
        <location evidence="1">Membrane</location>
    </subcellularLocation>
</comment>
<dbReference type="GO" id="GO:0008104">
    <property type="term" value="P:intracellular protein localization"/>
    <property type="evidence" value="ECO:0007669"/>
    <property type="project" value="TreeGrafter"/>
</dbReference>
<comment type="similarity">
    <text evidence="2">Belongs to the ODR-4 family.</text>
</comment>
<dbReference type="Proteomes" id="UP001327560">
    <property type="component" value="Chromosome 1"/>
</dbReference>
<sequence>MVKTVVSDEAQSKTAEDRLFQSGITAQVGLVIGKLSPNSDRGLVYDLIPTPPTDRGDSACSLKSEATGGGGGKDGKKGSKGGKPSAETPTSLIIDSDWVAEHARQVSRMLLGGMTVVGIYLWASEATFKSTSPAVLAQVVKGVAQAAPFHNSEFSERLLIHVSYSPRRWACRICTLSSGSLRPCDFKMAKLLSTFQAFRCTYNFEIRLPISKAGTSGLTLKSAISKGITNLAKDLESAKALISGNLVTEDLQLSSESPHDVEFLMPFNKNISNEECSSEEVAGLVTFSGAICASAYLAPREPISQAISDLKCDIISSLRSRLDINSDETEEEAALCSDGGMEASRDVLVEKSIHGLTLNELQKPCSLTFPRRVLVPWLAGIFICDYLQASETFEDMKDHCKEMMSMEDPIESSAVVDLEAEPSPETARSFWDVVHGHLTSPVDESRNDKHSTKKEVHARQSQRSNINFLYAILVLLSALLVGWAIVAFGRSNSQN</sequence>
<evidence type="ECO:0000256" key="4">
    <source>
        <dbReference type="ARBA" id="ARBA00022989"/>
    </source>
</evidence>
<protein>
    <recommendedName>
        <fullName evidence="10">Protein odr-4 homolog</fullName>
    </recommendedName>
</protein>
<accession>A0AAQ3JUS2</accession>
<feature type="region of interest" description="Disordered" evidence="6">
    <location>
        <begin position="47"/>
        <end position="89"/>
    </location>
</feature>